<evidence type="ECO:0000259" key="1">
    <source>
        <dbReference type="PROSITE" id="PS50004"/>
    </source>
</evidence>
<dbReference type="GO" id="GO:0006952">
    <property type="term" value="P:defense response"/>
    <property type="evidence" value="ECO:0007669"/>
    <property type="project" value="InterPro"/>
</dbReference>
<dbReference type="Gene3D" id="2.60.40.150">
    <property type="entry name" value="C2 domain"/>
    <property type="match status" value="1"/>
</dbReference>
<dbReference type="PANTHER" id="PTHR32246">
    <property type="entry name" value="INGRESSION PROTEIN FIC1"/>
    <property type="match status" value="1"/>
</dbReference>
<dbReference type="InterPro" id="IPR035892">
    <property type="entry name" value="C2_domain_sf"/>
</dbReference>
<dbReference type="InterPro" id="IPR044750">
    <property type="entry name" value="C2_SRC2/BAP"/>
</dbReference>
<accession>A0A1S3C7E6</accession>
<dbReference type="SMART" id="SM00239">
    <property type="entry name" value="C2"/>
    <property type="match status" value="1"/>
</dbReference>
<dbReference type="PANTHER" id="PTHR32246:SF173">
    <property type="entry name" value="C2 DOMAIN-CONTAINING PROTEIN"/>
    <property type="match status" value="1"/>
</dbReference>
<dbReference type="InterPro" id="IPR000008">
    <property type="entry name" value="C2_dom"/>
</dbReference>
<proteinExistence type="predicted"/>
<dbReference type="Pfam" id="PF00168">
    <property type="entry name" value="C2"/>
    <property type="match status" value="1"/>
</dbReference>
<evidence type="ECO:0000313" key="2">
    <source>
        <dbReference type="EnsemblPlants" id="MELO3C021341.2.1"/>
    </source>
</evidence>
<reference evidence="2" key="1">
    <citation type="submission" date="2023-03" db="UniProtKB">
        <authorList>
            <consortium name="EnsemblPlants"/>
        </authorList>
    </citation>
    <scope>IDENTIFICATION</scope>
</reference>
<dbReference type="Gramene" id="MELO3C021341.2.1">
    <property type="protein sequence ID" value="MELO3C021341.2.1"/>
    <property type="gene ID" value="MELO3C021341.2"/>
</dbReference>
<name>A0A1S3C7E6_CUCME</name>
<organism evidence="2">
    <name type="scientific">Cucumis melo</name>
    <name type="common">Muskmelon</name>
    <dbReference type="NCBI Taxonomy" id="3656"/>
    <lineage>
        <taxon>Eukaryota</taxon>
        <taxon>Viridiplantae</taxon>
        <taxon>Streptophyta</taxon>
        <taxon>Embryophyta</taxon>
        <taxon>Tracheophyta</taxon>
        <taxon>Spermatophyta</taxon>
        <taxon>Magnoliopsida</taxon>
        <taxon>eudicotyledons</taxon>
        <taxon>Gunneridae</taxon>
        <taxon>Pentapetalae</taxon>
        <taxon>rosids</taxon>
        <taxon>fabids</taxon>
        <taxon>Cucurbitales</taxon>
        <taxon>Cucurbitaceae</taxon>
        <taxon>Benincaseae</taxon>
        <taxon>Cucumis</taxon>
    </lineage>
</organism>
<feature type="domain" description="C2" evidence="1">
    <location>
        <begin position="1"/>
        <end position="111"/>
    </location>
</feature>
<dbReference type="SUPFAM" id="SSF49562">
    <property type="entry name" value="C2 domain (Calcium/lipid-binding domain, CaLB)"/>
    <property type="match status" value="1"/>
</dbReference>
<protein>
    <recommendedName>
        <fullName evidence="1">C2 domain-containing protein</fullName>
    </recommendedName>
</protein>
<dbReference type="CDD" id="cd04051">
    <property type="entry name" value="C2_SRC2_like"/>
    <property type="match status" value="1"/>
</dbReference>
<gene>
    <name evidence="2" type="primary">103497863</name>
</gene>
<dbReference type="EnsemblPlants" id="MELO3C021341.2.1">
    <property type="protein sequence ID" value="MELO3C021341.2.1"/>
    <property type="gene ID" value="MELO3C021341.2"/>
</dbReference>
<sequence>MALEIVIASARCLARINPTPNMRLYVVVSITGTAVNEQIKAQTDVDQHGGGNPTWNFSMKFDVEGLKQDFKAGIVFALKCEDHEKGNNKDLGEVHVSICELLKSVEDGNYFMRSYVAVSYPVKEPSGETVALLNFHYKFGGSPMSDTPVDGFATARSMGVYPPQQGDNYPVYPPLPPATENGGYHPLPAAGYRAYPPPPPPSQSSYPYPTYNVGPSAVPPSPSHYYTPQPAYAPPNNVGPLAAPPYHYMPSSPYPPYNVGISAAPPYAHPYPPHASHVQARAAPVEQRSVQKKKKSVWGSALGLAGAVAVGVLSGVAAPSLEIPPAPAPELSDLTGGFQLADPSAYGPQDLSFINTIPDPSALRDATYVDYSSLV</sequence>
<dbReference type="PROSITE" id="PS50004">
    <property type="entry name" value="C2"/>
    <property type="match status" value="1"/>
</dbReference>
<dbReference type="AlphaFoldDB" id="A0A1S3C7E6"/>